<reference evidence="4" key="1">
    <citation type="submission" date="2022-10" db="EMBL/GenBank/DDBJ databases">
        <title>The WGS of Solirubrobacter ginsenosidimutans DSM 21036.</title>
        <authorList>
            <person name="Jiang Z."/>
        </authorList>
    </citation>
    <scope>NUCLEOTIDE SEQUENCE</scope>
    <source>
        <strain evidence="4">DSM 21036</strain>
    </source>
</reference>
<dbReference type="FunFam" id="3.40.50.720:FF:000084">
    <property type="entry name" value="Short-chain dehydrogenase reductase"/>
    <property type="match status" value="1"/>
</dbReference>
<proteinExistence type="inferred from homology"/>
<evidence type="ECO:0000259" key="3">
    <source>
        <dbReference type="SMART" id="SM00822"/>
    </source>
</evidence>
<dbReference type="NCBIfam" id="NF005559">
    <property type="entry name" value="PRK07231.1"/>
    <property type="match status" value="1"/>
</dbReference>
<comment type="caution">
    <text evidence="4">The sequence shown here is derived from an EMBL/GenBank/DDBJ whole genome shotgun (WGS) entry which is preliminary data.</text>
</comment>
<feature type="domain" description="Ketoreductase" evidence="3">
    <location>
        <begin position="2"/>
        <end position="174"/>
    </location>
</feature>
<keyword evidence="2 4" id="KW-0560">Oxidoreductase</keyword>
<dbReference type="Proteomes" id="UP001149140">
    <property type="component" value="Unassembled WGS sequence"/>
</dbReference>
<dbReference type="InterPro" id="IPR002347">
    <property type="entry name" value="SDR_fam"/>
</dbReference>
<dbReference type="SMART" id="SM00822">
    <property type="entry name" value="PKS_KR"/>
    <property type="match status" value="1"/>
</dbReference>
<protein>
    <submittedName>
        <fullName evidence="4">Glucose 1-dehydrogenase</fullName>
        <ecNumber evidence="4">1.1.1.47</ecNumber>
    </submittedName>
</protein>
<dbReference type="Pfam" id="PF13561">
    <property type="entry name" value="adh_short_C2"/>
    <property type="match status" value="1"/>
</dbReference>
<evidence type="ECO:0000256" key="2">
    <source>
        <dbReference type="ARBA" id="ARBA00023002"/>
    </source>
</evidence>
<evidence type="ECO:0000313" key="4">
    <source>
        <dbReference type="EMBL" id="MDA0162524.1"/>
    </source>
</evidence>
<dbReference type="PRINTS" id="PR00081">
    <property type="entry name" value="GDHRDH"/>
</dbReference>
<organism evidence="4 5">
    <name type="scientific">Solirubrobacter ginsenosidimutans</name>
    <dbReference type="NCBI Taxonomy" id="490573"/>
    <lineage>
        <taxon>Bacteria</taxon>
        <taxon>Bacillati</taxon>
        <taxon>Actinomycetota</taxon>
        <taxon>Thermoleophilia</taxon>
        <taxon>Solirubrobacterales</taxon>
        <taxon>Solirubrobacteraceae</taxon>
        <taxon>Solirubrobacter</taxon>
    </lineage>
</organism>
<dbReference type="SUPFAM" id="SSF51735">
    <property type="entry name" value="NAD(P)-binding Rossmann-fold domains"/>
    <property type="match status" value="1"/>
</dbReference>
<accession>A0A9X3S1L3</accession>
<dbReference type="CDD" id="cd05233">
    <property type="entry name" value="SDR_c"/>
    <property type="match status" value="1"/>
</dbReference>
<dbReference type="InterPro" id="IPR036291">
    <property type="entry name" value="NAD(P)-bd_dom_sf"/>
</dbReference>
<dbReference type="InterPro" id="IPR020904">
    <property type="entry name" value="Sc_DH/Rdtase_CS"/>
</dbReference>
<evidence type="ECO:0000313" key="5">
    <source>
        <dbReference type="Proteomes" id="UP001149140"/>
    </source>
</evidence>
<dbReference type="PRINTS" id="PR00080">
    <property type="entry name" value="SDRFAMILY"/>
</dbReference>
<dbReference type="Gene3D" id="3.40.50.720">
    <property type="entry name" value="NAD(P)-binding Rossmann-like Domain"/>
    <property type="match status" value="1"/>
</dbReference>
<sequence>MRTALITGAGTGIGASTALALAADGMKVALVGRRAEPLQEVAAQIGEHAVVVTGDIATDASRIVEEAVAALGDTLHVVVNNAGSIRRNVRLHEIEIETWHQQIAVNLTGHFLILHAALPHLLASEGDRSIVNVGSTLAHKVVPGIAAYAAAKGGLVSLTRALAVEYGPDGIRANAVMPAVVKTALAHHERPDFHERQDDMARAYPLKRLGEAEDVAAAIAWLASERAGWITGTITEIDGGFSVT</sequence>
<dbReference type="EMBL" id="JAPDOD010000019">
    <property type="protein sequence ID" value="MDA0162524.1"/>
    <property type="molecule type" value="Genomic_DNA"/>
</dbReference>
<keyword evidence="5" id="KW-1185">Reference proteome</keyword>
<gene>
    <name evidence="4" type="ORF">OM076_19780</name>
</gene>
<dbReference type="RefSeq" id="WP_270041765.1">
    <property type="nucleotide sequence ID" value="NZ_JAPDOD010000019.1"/>
</dbReference>
<dbReference type="PROSITE" id="PS00061">
    <property type="entry name" value="ADH_SHORT"/>
    <property type="match status" value="1"/>
</dbReference>
<dbReference type="GO" id="GO:0047936">
    <property type="term" value="F:glucose 1-dehydrogenase [NAD(P)+] activity"/>
    <property type="evidence" value="ECO:0007669"/>
    <property type="project" value="UniProtKB-EC"/>
</dbReference>
<comment type="similarity">
    <text evidence="1">Belongs to the short-chain dehydrogenases/reductases (SDR) family.</text>
</comment>
<evidence type="ECO:0000256" key="1">
    <source>
        <dbReference type="ARBA" id="ARBA00006484"/>
    </source>
</evidence>
<dbReference type="PANTHER" id="PTHR42760">
    <property type="entry name" value="SHORT-CHAIN DEHYDROGENASES/REDUCTASES FAMILY MEMBER"/>
    <property type="match status" value="1"/>
</dbReference>
<dbReference type="EC" id="1.1.1.47" evidence="4"/>
<name>A0A9X3S1L3_9ACTN</name>
<dbReference type="InterPro" id="IPR057326">
    <property type="entry name" value="KR_dom"/>
</dbReference>
<dbReference type="AlphaFoldDB" id="A0A9X3S1L3"/>